<dbReference type="STRING" id="504472.Slin_1330"/>
<dbReference type="HOGENOM" id="CLU_162083_0_0_10"/>
<protein>
    <recommendedName>
        <fullName evidence="3">DUF4160 domain-containing protein</fullName>
    </recommendedName>
</protein>
<reference evidence="1 2" key="1">
    <citation type="journal article" date="2010" name="Stand. Genomic Sci.">
        <title>Complete genome sequence of Spirosoma linguale type strain (1).</title>
        <authorList>
            <person name="Lail K."/>
            <person name="Sikorski J."/>
            <person name="Saunders E."/>
            <person name="Lapidus A."/>
            <person name="Glavina Del Rio T."/>
            <person name="Copeland A."/>
            <person name="Tice H."/>
            <person name="Cheng J.-F."/>
            <person name="Lucas S."/>
            <person name="Nolan M."/>
            <person name="Bruce D."/>
            <person name="Goodwin L."/>
            <person name="Pitluck S."/>
            <person name="Ivanova N."/>
            <person name="Mavromatis K."/>
            <person name="Ovchinnikova G."/>
            <person name="Pati A."/>
            <person name="Chen A."/>
            <person name="Palaniappan K."/>
            <person name="Land M."/>
            <person name="Hauser L."/>
            <person name="Chang Y.-J."/>
            <person name="Jeffries C.D."/>
            <person name="Chain P."/>
            <person name="Brettin T."/>
            <person name="Detter J.C."/>
            <person name="Schuetze A."/>
            <person name="Rohde M."/>
            <person name="Tindall B.J."/>
            <person name="Goeker M."/>
            <person name="Bristow J."/>
            <person name="Eisen J.A."/>
            <person name="Markowitz V."/>
            <person name="Hugenholtz P."/>
            <person name="Kyrpides N.C."/>
            <person name="Klenk H.-P."/>
            <person name="Chen F."/>
        </authorList>
    </citation>
    <scope>NUCLEOTIDE SEQUENCE [LARGE SCALE GENOMIC DNA]</scope>
    <source>
        <strain evidence="2">ATCC 33905 / DSM 74 / LMG 10896 / Claus 1</strain>
    </source>
</reference>
<dbReference type="InterPro" id="IPR025427">
    <property type="entry name" value="DUF4160"/>
</dbReference>
<dbReference type="EMBL" id="CP001769">
    <property type="protein sequence ID" value="ADB37380.1"/>
    <property type="molecule type" value="Genomic_DNA"/>
</dbReference>
<proteinExistence type="predicted"/>
<dbReference type="eggNOG" id="COG0582">
    <property type="taxonomic scope" value="Bacteria"/>
</dbReference>
<gene>
    <name evidence="1" type="ordered locus">Slin_1330</name>
</gene>
<evidence type="ECO:0000313" key="1">
    <source>
        <dbReference type="EMBL" id="ADB37380.1"/>
    </source>
</evidence>
<evidence type="ECO:0008006" key="3">
    <source>
        <dbReference type="Google" id="ProtNLM"/>
    </source>
</evidence>
<evidence type="ECO:0000313" key="2">
    <source>
        <dbReference type="Proteomes" id="UP000002028"/>
    </source>
</evidence>
<keyword evidence="2" id="KW-1185">Reference proteome</keyword>
<accession>D2QM24</accession>
<sequence length="89" mass="10370">MPVISMFYGLIVSLYYLDNKQHHLPHIHVRYGEMEAVFTIESGELLEGKLPKGKIKLVEAWIEIHRENLMADWQLAINGQRVFPIDPLK</sequence>
<dbReference type="Proteomes" id="UP000002028">
    <property type="component" value="Chromosome"/>
</dbReference>
<dbReference type="Pfam" id="PF13711">
    <property type="entry name" value="DUF4160"/>
    <property type="match status" value="1"/>
</dbReference>
<organism evidence="1 2">
    <name type="scientific">Spirosoma linguale (strain ATCC 33905 / DSM 74 / LMG 10896 / Claus 1)</name>
    <dbReference type="NCBI Taxonomy" id="504472"/>
    <lineage>
        <taxon>Bacteria</taxon>
        <taxon>Pseudomonadati</taxon>
        <taxon>Bacteroidota</taxon>
        <taxon>Cytophagia</taxon>
        <taxon>Cytophagales</taxon>
        <taxon>Cytophagaceae</taxon>
        <taxon>Spirosoma</taxon>
    </lineage>
</organism>
<dbReference type="AlphaFoldDB" id="D2QM24"/>
<name>D2QM24_SPILD</name>
<dbReference type="RefSeq" id="WP_012925931.1">
    <property type="nucleotide sequence ID" value="NC_013730.1"/>
</dbReference>
<dbReference type="KEGG" id="sli:Slin_1330"/>